<dbReference type="AlphaFoldDB" id="F4RQG7"/>
<dbReference type="EMBL" id="GL883168">
    <property type="protein sequence ID" value="EGF98848.1"/>
    <property type="molecule type" value="Genomic_DNA"/>
</dbReference>
<dbReference type="GeneID" id="18924915"/>
<keyword evidence="4" id="KW-1185">Reference proteome</keyword>
<feature type="chain" id="PRO_5007656844" evidence="1">
    <location>
        <begin position="23"/>
        <end position="132"/>
    </location>
</feature>
<reference evidence="4" key="1">
    <citation type="journal article" date="2011" name="Proc. Natl. Acad. Sci. U.S.A.">
        <title>Obligate biotrophy features unraveled by the genomic analysis of rust fungi.</title>
        <authorList>
            <person name="Duplessis S."/>
            <person name="Cuomo C.A."/>
            <person name="Lin Y.-C."/>
            <person name="Aerts A."/>
            <person name="Tisserant E."/>
            <person name="Veneault-Fourrey C."/>
            <person name="Joly D.L."/>
            <person name="Hacquard S."/>
            <person name="Amselem J."/>
            <person name="Cantarel B.L."/>
            <person name="Chiu R."/>
            <person name="Coutinho P.M."/>
            <person name="Feau N."/>
            <person name="Field M."/>
            <person name="Frey P."/>
            <person name="Gelhaye E."/>
            <person name="Goldberg J."/>
            <person name="Grabherr M.G."/>
            <person name="Kodira C.D."/>
            <person name="Kohler A."/>
            <person name="Kuees U."/>
            <person name="Lindquist E.A."/>
            <person name="Lucas S.M."/>
            <person name="Mago R."/>
            <person name="Mauceli E."/>
            <person name="Morin E."/>
            <person name="Murat C."/>
            <person name="Pangilinan J.L."/>
            <person name="Park R."/>
            <person name="Pearson M."/>
            <person name="Quesneville H."/>
            <person name="Rouhier N."/>
            <person name="Sakthikumar S."/>
            <person name="Salamov A.A."/>
            <person name="Schmutz J."/>
            <person name="Selles B."/>
            <person name="Shapiro H."/>
            <person name="Tanguay P."/>
            <person name="Tuskan G.A."/>
            <person name="Henrissat B."/>
            <person name="Van de Peer Y."/>
            <person name="Rouze P."/>
            <person name="Ellis J.G."/>
            <person name="Dodds P.N."/>
            <person name="Schein J.E."/>
            <person name="Zhong S."/>
            <person name="Hamelin R.C."/>
            <person name="Grigoriev I.V."/>
            <person name="Szabo L.J."/>
            <person name="Martin F."/>
        </authorList>
    </citation>
    <scope>NUCLEOTIDE SEQUENCE [LARGE SCALE GENOMIC DNA]</scope>
    <source>
        <strain evidence="4">98AG31 / pathotype 3-4-7</strain>
    </source>
</reference>
<evidence type="ECO:0000256" key="1">
    <source>
        <dbReference type="SAM" id="SignalP"/>
    </source>
</evidence>
<proteinExistence type="predicted"/>
<dbReference type="RefSeq" id="XP_007417888.1">
    <property type="nucleotide sequence ID" value="XM_007417826.1"/>
</dbReference>
<dbReference type="Proteomes" id="UP000001072">
    <property type="component" value="Unassembled WGS sequence"/>
</dbReference>
<evidence type="ECO:0000313" key="4">
    <source>
        <dbReference type="Proteomes" id="UP000001072"/>
    </source>
</evidence>
<gene>
    <name evidence="3" type="ORF">MELLADRAFT_107695</name>
    <name evidence="2" type="ORF">MELLADRAFT_113207</name>
</gene>
<name>F4RQG7_MELLP</name>
<keyword evidence="1" id="KW-0732">Signal</keyword>
<protein>
    <submittedName>
        <fullName evidence="3">Secreted protein</fullName>
    </submittedName>
</protein>
<sequence length="132" mass="14904">MLNVYPKIFFLLCSLLIHGLKADYYCNVGYTIDTDGDPVCESRYPNTLRYKCHKDSCYSEVSTNKPISITMYSCQRIRSNGSLDPAVTSQDCTTYEYDAFAKNYNCETNDNVSYACAESPTDIEPIKCSNCS</sequence>
<reference evidence="3" key="2">
    <citation type="submission" date="2011-04" db="EMBL/GenBank/DDBJ databases">
        <title>Obligate Biotrophy Features Unraveled by the Genomic Analysis of the Rust Fungi, Melampsora larici-populina and Puccinia graminis f. sp. tritici.</title>
        <authorList>
            <consortium name="US DOE Joint Genome Institute (JGI-PGF)"/>
            <person name="Duplessis S."/>
            <person name="Cuomo C."/>
            <person name="Lin Y.-C."/>
            <person name="Aerts A."/>
            <person name="Tisserant E."/>
            <person name="Veneault-Fourrey C."/>
            <person name="Joly D."/>
            <person name="Hacquard S."/>
            <person name="Amselem J."/>
            <person name="Cantarel B."/>
            <person name="Readman C."/>
            <person name="Coutinho P."/>
            <person name="Feau N."/>
            <person name="Field M."/>
            <person name="Frey P."/>
            <person name="Gelhaye E."/>
            <person name="Goldberg J."/>
            <person name="Grabherr M."/>
            <person name="Kodira C."/>
            <person name="Kohler A."/>
            <person name="Kues U."/>
            <person name="Lindquist E."/>
            <person name="Lucas S."/>
            <person name="Mago R."/>
            <person name="Mauceli E."/>
            <person name="Morin E."/>
            <person name="Murat C."/>
            <person name="Pangilinan J."/>
            <person name="Park R."/>
            <person name="Pearson M."/>
            <person name="Quesneville H."/>
            <person name="Rouhier N."/>
            <person name="Sakthikumar S."/>
            <person name="Salamov A."/>
            <person name="Schmutz J."/>
            <person name="Selles B."/>
            <person name="Shapiro H."/>
            <person name="Tangay P."/>
            <person name="Tuskan G."/>
            <person name="Henrissat B."/>
            <person name="Van de Peer Y."/>
            <person name="Rouze P."/>
            <person name="Schein J."/>
            <person name="Ellis J."/>
            <person name="Dodds P."/>
            <person name="Zhong S."/>
            <person name="Hamelin R."/>
            <person name="Grigoriev I."/>
            <person name="Szabo L."/>
            <person name="Martin F."/>
        </authorList>
    </citation>
    <scope>NUCLEOTIDE SEQUENCE</scope>
    <source>
        <strain evidence="3">98AG31</strain>
    </source>
</reference>
<organism evidence="4">
    <name type="scientific">Melampsora larici-populina (strain 98AG31 / pathotype 3-4-7)</name>
    <name type="common">Poplar leaf rust fungus</name>
    <dbReference type="NCBI Taxonomy" id="747676"/>
    <lineage>
        <taxon>Eukaryota</taxon>
        <taxon>Fungi</taxon>
        <taxon>Dikarya</taxon>
        <taxon>Basidiomycota</taxon>
        <taxon>Pucciniomycotina</taxon>
        <taxon>Pucciniomycetes</taxon>
        <taxon>Pucciniales</taxon>
        <taxon>Melampsoraceae</taxon>
        <taxon>Melampsora</taxon>
    </lineage>
</organism>
<dbReference type="VEuPathDB" id="FungiDB:MELLADRAFT_113207"/>
<dbReference type="EMBL" id="GL883113">
    <property type="protein sequence ID" value="EGG05414.1"/>
    <property type="molecule type" value="Genomic_DNA"/>
</dbReference>
<dbReference type="VEuPathDB" id="FungiDB:MELLADRAFT_107695"/>
<evidence type="ECO:0000313" key="3">
    <source>
        <dbReference type="EMBL" id="EGG05414.1"/>
    </source>
</evidence>
<dbReference type="RefSeq" id="XP_007411336.1">
    <property type="nucleotide sequence ID" value="XM_007411274.1"/>
</dbReference>
<feature type="signal peptide" evidence="1">
    <location>
        <begin position="1"/>
        <end position="22"/>
    </location>
</feature>
<accession>F4RQG7</accession>
<dbReference type="KEGG" id="mlr:MELLADRAFT_113207"/>
<dbReference type="HOGENOM" id="CLU_150810_0_0_1"/>
<dbReference type="GeneID" id="18923246"/>
<dbReference type="KEGG" id="mlr:MELLADRAFT_107695"/>
<evidence type="ECO:0000313" key="2">
    <source>
        <dbReference type="EMBL" id="EGF98848.1"/>
    </source>
</evidence>